<protein>
    <recommendedName>
        <fullName evidence="4">Probable alginate O-acetylase AlgI</fullName>
    </recommendedName>
    <alternativeName>
        <fullName evidence="12">Alginate biosynthesis protein AlgI</fullName>
    </alternativeName>
</protein>
<proteinExistence type="inferred from homology"/>
<accession>A0ABS5G6Z0</accession>
<evidence type="ECO:0000256" key="4">
    <source>
        <dbReference type="ARBA" id="ARBA00016084"/>
    </source>
</evidence>
<evidence type="ECO:0000256" key="8">
    <source>
        <dbReference type="ARBA" id="ARBA00022841"/>
    </source>
</evidence>
<sequence>MLFTQFEFLFLFLPVTFAGYFLLARFFVSPVARLSWLAAASLTFYGYWDIHFVPIILVSIVFNYTMGLLIAGQSGKARNGLFAAAIALNLGALAFYKYTNFGIQILNALTASKYPSLAIVLPLGISFFTFTQIAYLADVYGGYASERSFVKYGLFVTYFPHLVAGPILHHREMMPQFGSEDSRKISIENVAIGLTILTIGLFKKSFIADGFGLVANPVFQAANSSHLHLMDAWGGALAYSLQIYFDFSGYSDMAIGISIMFGIKLPFNFDSPYKSQSIVEFWRRWHISLSRFLRDYLYIPLGGNRHGQHRRNVNLFMTMLLGGLWHGAGFTFIIWGALHGLFLIVNHRWSKFVERQPALARWSGTLSYAAAALVLTQIMVVLAWVFFRADNPNAAVRLIKGMIGLSNPEKITMTNLVDGRVMIAILLGYVACLALPNVNGMFERWKVGLETYHNPRPWSILSLNWRPSLPWAVGTSVALVAAVLMNIIAGDTSQFLYFQF</sequence>
<feature type="transmembrane region" description="Helical" evidence="14">
    <location>
        <begin position="469"/>
        <end position="489"/>
    </location>
</feature>
<dbReference type="PIRSF" id="PIRSF500217">
    <property type="entry name" value="AlgI"/>
    <property type="match status" value="1"/>
</dbReference>
<dbReference type="PANTHER" id="PTHR13285:SF23">
    <property type="entry name" value="TEICHOIC ACID D-ALANYLTRANSFERASE"/>
    <property type="match status" value="1"/>
</dbReference>
<evidence type="ECO:0000256" key="14">
    <source>
        <dbReference type="SAM" id="Phobius"/>
    </source>
</evidence>
<gene>
    <name evidence="15" type="ORF">JQ619_15040</name>
</gene>
<feature type="transmembrane region" description="Helical" evidence="14">
    <location>
        <begin position="365"/>
        <end position="387"/>
    </location>
</feature>
<feature type="transmembrane region" description="Helical" evidence="14">
    <location>
        <begin position="116"/>
        <end position="137"/>
    </location>
</feature>
<comment type="subcellular location">
    <subcellularLocation>
        <location evidence="1">Cell membrane</location>
        <topology evidence="1">Multi-pass membrane protein</topology>
    </subcellularLocation>
</comment>
<comment type="similarity">
    <text evidence="3 13">Belongs to the membrane-bound acyltransferase family.</text>
</comment>
<reference evidence="16" key="1">
    <citation type="journal article" date="2021" name="ISME J.">
        <title>Evolutionary origin and ecological implication of a unique nif island in free-living Bradyrhizobium lineages.</title>
        <authorList>
            <person name="Tao J."/>
        </authorList>
    </citation>
    <scope>NUCLEOTIDE SEQUENCE [LARGE SCALE GENOMIC DNA]</scope>
    <source>
        <strain evidence="16">SZCCT0094</strain>
    </source>
</reference>
<dbReference type="InterPro" id="IPR051085">
    <property type="entry name" value="MB_O-acyltransferase"/>
</dbReference>
<feature type="transmembrane region" description="Helical" evidence="14">
    <location>
        <begin position="54"/>
        <end position="72"/>
    </location>
</feature>
<feature type="transmembrane region" description="Helical" evidence="14">
    <location>
        <begin position="185"/>
        <end position="202"/>
    </location>
</feature>
<organism evidence="15 16">
    <name type="scientific">Bradyrhizobium denitrificans</name>
    <dbReference type="NCBI Taxonomy" id="2734912"/>
    <lineage>
        <taxon>Bacteria</taxon>
        <taxon>Pseudomonadati</taxon>
        <taxon>Pseudomonadota</taxon>
        <taxon>Alphaproteobacteria</taxon>
        <taxon>Hyphomicrobiales</taxon>
        <taxon>Nitrobacteraceae</taxon>
        <taxon>Bradyrhizobium</taxon>
    </lineage>
</organism>
<evidence type="ECO:0000256" key="10">
    <source>
        <dbReference type="ARBA" id="ARBA00023136"/>
    </source>
</evidence>
<dbReference type="RefSeq" id="WP_012045546.1">
    <property type="nucleotide sequence ID" value="NZ_JABFDP010000030.1"/>
</dbReference>
<dbReference type="InterPro" id="IPR004299">
    <property type="entry name" value="MBOAT_fam"/>
</dbReference>
<evidence type="ECO:0000256" key="1">
    <source>
        <dbReference type="ARBA" id="ARBA00004651"/>
    </source>
</evidence>
<comment type="pathway">
    <text evidence="2">Glycan biosynthesis; alginate biosynthesis.</text>
</comment>
<keyword evidence="8" id="KW-0016">Alginate biosynthesis</keyword>
<feature type="transmembrane region" description="Helical" evidence="14">
    <location>
        <begin position="421"/>
        <end position="442"/>
    </location>
</feature>
<keyword evidence="11 13" id="KW-0012">Acyltransferase</keyword>
<evidence type="ECO:0000256" key="6">
    <source>
        <dbReference type="ARBA" id="ARBA00022679"/>
    </source>
</evidence>
<feature type="transmembrane region" description="Helical" evidence="14">
    <location>
        <begin position="315"/>
        <end position="345"/>
    </location>
</feature>
<dbReference type="EMBL" id="JAFCLK010000013">
    <property type="protein sequence ID" value="MBR1137087.1"/>
    <property type="molecule type" value="Genomic_DNA"/>
</dbReference>
<feature type="transmembrane region" description="Helical" evidence="14">
    <location>
        <begin position="149"/>
        <end position="169"/>
    </location>
</feature>
<evidence type="ECO:0000256" key="9">
    <source>
        <dbReference type="ARBA" id="ARBA00022989"/>
    </source>
</evidence>
<evidence type="ECO:0000256" key="5">
    <source>
        <dbReference type="ARBA" id="ARBA00022475"/>
    </source>
</evidence>
<dbReference type="Pfam" id="PF03062">
    <property type="entry name" value="MBOAT"/>
    <property type="match status" value="1"/>
</dbReference>
<dbReference type="InterPro" id="IPR028362">
    <property type="entry name" value="AlgI"/>
</dbReference>
<dbReference type="InterPro" id="IPR024194">
    <property type="entry name" value="Ac/AlaTfrase_AlgI/DltB"/>
</dbReference>
<keyword evidence="10 13" id="KW-0472">Membrane</keyword>
<evidence type="ECO:0000256" key="2">
    <source>
        <dbReference type="ARBA" id="ARBA00005182"/>
    </source>
</evidence>
<dbReference type="Proteomes" id="UP001314635">
    <property type="component" value="Unassembled WGS sequence"/>
</dbReference>
<feature type="transmembrane region" description="Helical" evidence="14">
    <location>
        <begin position="6"/>
        <end position="24"/>
    </location>
</feature>
<dbReference type="PANTHER" id="PTHR13285">
    <property type="entry name" value="ACYLTRANSFERASE"/>
    <property type="match status" value="1"/>
</dbReference>
<keyword evidence="16" id="KW-1185">Reference proteome</keyword>
<keyword evidence="7 14" id="KW-0812">Transmembrane</keyword>
<keyword evidence="6 13" id="KW-0808">Transferase</keyword>
<evidence type="ECO:0000256" key="13">
    <source>
        <dbReference type="PIRNR" id="PIRNR016636"/>
    </source>
</evidence>
<evidence type="ECO:0000256" key="3">
    <source>
        <dbReference type="ARBA" id="ARBA00010323"/>
    </source>
</evidence>
<keyword evidence="5 13" id="KW-1003">Cell membrane</keyword>
<evidence type="ECO:0000256" key="11">
    <source>
        <dbReference type="ARBA" id="ARBA00023315"/>
    </source>
</evidence>
<dbReference type="PIRSF" id="PIRSF016636">
    <property type="entry name" value="AlgI_DltB"/>
    <property type="match status" value="1"/>
</dbReference>
<comment type="caution">
    <text evidence="15">The sequence shown here is derived from an EMBL/GenBank/DDBJ whole genome shotgun (WGS) entry which is preliminary data.</text>
</comment>
<feature type="transmembrane region" description="Helical" evidence="14">
    <location>
        <begin position="79"/>
        <end position="96"/>
    </location>
</feature>
<name>A0ABS5G6Z0_9BRAD</name>
<evidence type="ECO:0000256" key="12">
    <source>
        <dbReference type="ARBA" id="ARBA00031030"/>
    </source>
</evidence>
<evidence type="ECO:0000313" key="16">
    <source>
        <dbReference type="Proteomes" id="UP001314635"/>
    </source>
</evidence>
<evidence type="ECO:0000256" key="7">
    <source>
        <dbReference type="ARBA" id="ARBA00022692"/>
    </source>
</evidence>
<evidence type="ECO:0000313" key="15">
    <source>
        <dbReference type="EMBL" id="MBR1137087.1"/>
    </source>
</evidence>
<keyword evidence="9 14" id="KW-1133">Transmembrane helix</keyword>